<dbReference type="EMBL" id="JACXJA010000003">
    <property type="protein sequence ID" value="MBD2860844.1"/>
    <property type="molecule type" value="Genomic_DNA"/>
</dbReference>
<reference evidence="1" key="1">
    <citation type="submission" date="2020-09" db="EMBL/GenBank/DDBJ databases">
        <title>A novel bacterium of genus Paenibacillus, isolated from South China Sea.</title>
        <authorList>
            <person name="Huang H."/>
            <person name="Mo K."/>
            <person name="Hu Y."/>
        </authorList>
    </citation>
    <scope>NUCLEOTIDE SEQUENCE</scope>
    <source>
        <strain evidence="1">IB182363</strain>
    </source>
</reference>
<sequence length="47" mass="5104">MDGGKLLPVIGAKMGKRLHFSSLEQAFSANKDLNEQMPAAKQAFPET</sequence>
<protein>
    <submittedName>
        <fullName evidence="1">Uncharacterized protein</fullName>
    </submittedName>
</protein>
<dbReference type="AlphaFoldDB" id="A0A927C4V1"/>
<organism evidence="1 2">
    <name type="scientific">Paenibacillus oceani</name>
    <dbReference type="NCBI Taxonomy" id="2772510"/>
    <lineage>
        <taxon>Bacteria</taxon>
        <taxon>Bacillati</taxon>
        <taxon>Bacillota</taxon>
        <taxon>Bacilli</taxon>
        <taxon>Bacillales</taxon>
        <taxon>Paenibacillaceae</taxon>
        <taxon>Paenibacillus</taxon>
    </lineage>
</organism>
<proteinExistence type="predicted"/>
<evidence type="ECO:0000313" key="2">
    <source>
        <dbReference type="Proteomes" id="UP000639396"/>
    </source>
</evidence>
<accession>A0A927C4V1</accession>
<name>A0A927C4V1_9BACL</name>
<gene>
    <name evidence="1" type="ORF">IDH45_02445</name>
</gene>
<comment type="caution">
    <text evidence="1">The sequence shown here is derived from an EMBL/GenBank/DDBJ whole genome shotgun (WGS) entry which is preliminary data.</text>
</comment>
<keyword evidence="2" id="KW-1185">Reference proteome</keyword>
<dbReference type="Proteomes" id="UP000639396">
    <property type="component" value="Unassembled WGS sequence"/>
</dbReference>
<evidence type="ECO:0000313" key="1">
    <source>
        <dbReference type="EMBL" id="MBD2860844.1"/>
    </source>
</evidence>
<dbReference type="RefSeq" id="WP_190924326.1">
    <property type="nucleotide sequence ID" value="NZ_JACXJA010000003.1"/>
</dbReference>